<dbReference type="SMART" id="SM00028">
    <property type="entry name" value="TPR"/>
    <property type="match status" value="7"/>
</dbReference>
<dbReference type="Proteomes" id="UP001332192">
    <property type="component" value="Chromosome"/>
</dbReference>
<gene>
    <name evidence="3" type="ORF">U7230_10125</name>
</gene>
<evidence type="ECO:0000313" key="4">
    <source>
        <dbReference type="Proteomes" id="UP001332192"/>
    </source>
</evidence>
<reference evidence="3 4" key="1">
    <citation type="journal article" date="2024" name="Front. Microbiol.">
        <title>Novel thermophilic genera Geochorda gen. nov. and Carboxydochorda gen. nov. from the deep terrestrial subsurface reveal the ecophysiological diversity in the class Limnochordia.</title>
        <authorList>
            <person name="Karnachuk O.V."/>
            <person name="Lukina A.P."/>
            <person name="Avakyan M.R."/>
            <person name="Kadnikov V.V."/>
            <person name="Begmatov S."/>
            <person name="Beletsky A.V."/>
            <person name="Vlasova K.G."/>
            <person name="Novikov A.A."/>
            <person name="Shcherbakova V.A."/>
            <person name="Mardanov A.V."/>
            <person name="Ravin N.V."/>
        </authorList>
    </citation>
    <scope>NUCLEOTIDE SEQUENCE [LARGE SCALE GENOMIC DNA]</scope>
    <source>
        <strain evidence="3 4">L945</strain>
    </source>
</reference>
<dbReference type="PROSITE" id="PS50943">
    <property type="entry name" value="HTH_CROC1"/>
    <property type="match status" value="1"/>
</dbReference>
<dbReference type="CDD" id="cd00093">
    <property type="entry name" value="HTH_XRE"/>
    <property type="match status" value="1"/>
</dbReference>
<organism evidence="3 4">
    <name type="scientific">Carboxydichorda subterranea</name>
    <dbReference type="NCBI Taxonomy" id="3109565"/>
    <lineage>
        <taxon>Bacteria</taxon>
        <taxon>Bacillati</taxon>
        <taxon>Bacillota</taxon>
        <taxon>Limnochordia</taxon>
        <taxon>Limnochordales</taxon>
        <taxon>Geochordaceae</taxon>
        <taxon>Carboxydichorda</taxon>
    </lineage>
</organism>
<sequence length="446" mass="48209">MELQARIGQRIRRRREELGMTQQELAGPELTRGFISQLEKGIVLPSLKSLELIAARLYKPVAYFLEETPASLPSEEQASRAILARALEVAACAGARRAEELLGELSPVSIDGQAGNGTWSALEAAVLAVRVLSSLEKSGTDAPEQWQRALAGLRASPGWTREAGYALAARGLVLARQGRWADSVPPLEEAARLLAGSEGQETCLVQRVTTCLAIAYARSGQEQRAAPMLRQALEEQRASRSAFMPVQVLLALARCAASVHAWDEAAELVERAQSVARAIGATSDLAEVWEARAELARETGRLSEAAQALSESARLWGETGRASDQGRVLARLSEILEASGRVPEALQQAEHALAVVDRGVERVRLLARMGRLMAREGREDEAEGYIDEALHLLQGHQGDPGLVREMALACSEVGRVLRSHGDHERAGELLARAVELYQQAGPVRGD</sequence>
<dbReference type="SUPFAM" id="SSF47413">
    <property type="entry name" value="lambda repressor-like DNA-binding domains"/>
    <property type="match status" value="1"/>
</dbReference>
<keyword evidence="4" id="KW-1185">Reference proteome</keyword>
<keyword evidence="1" id="KW-0238">DNA-binding</keyword>
<proteinExistence type="predicted"/>
<dbReference type="InterPro" id="IPR019734">
    <property type="entry name" value="TPR_rpt"/>
</dbReference>
<dbReference type="PANTHER" id="PTHR46797:SF1">
    <property type="entry name" value="METHYLPHOSPHONATE SYNTHASE"/>
    <property type="match status" value="1"/>
</dbReference>
<evidence type="ECO:0000313" key="3">
    <source>
        <dbReference type="EMBL" id="WRP16453.1"/>
    </source>
</evidence>
<dbReference type="PANTHER" id="PTHR46797">
    <property type="entry name" value="HTH-TYPE TRANSCRIPTIONAL REGULATOR"/>
    <property type="match status" value="1"/>
</dbReference>
<accession>A0ABZ1BWG7</accession>
<protein>
    <submittedName>
        <fullName evidence="3">Helix-turn-helix domain-containing protein</fullName>
    </submittedName>
</protein>
<dbReference type="Pfam" id="PF01381">
    <property type="entry name" value="HTH_3"/>
    <property type="match status" value="1"/>
</dbReference>
<evidence type="ECO:0000259" key="2">
    <source>
        <dbReference type="PROSITE" id="PS50943"/>
    </source>
</evidence>
<evidence type="ECO:0000256" key="1">
    <source>
        <dbReference type="ARBA" id="ARBA00023125"/>
    </source>
</evidence>
<dbReference type="SUPFAM" id="SSF48452">
    <property type="entry name" value="TPR-like"/>
    <property type="match status" value="2"/>
</dbReference>
<dbReference type="Gene3D" id="1.25.40.10">
    <property type="entry name" value="Tetratricopeptide repeat domain"/>
    <property type="match status" value="3"/>
</dbReference>
<dbReference type="RefSeq" id="WP_324715726.1">
    <property type="nucleotide sequence ID" value="NZ_CP141615.1"/>
</dbReference>
<dbReference type="InterPro" id="IPR010982">
    <property type="entry name" value="Lambda_DNA-bd_dom_sf"/>
</dbReference>
<name>A0ABZ1BWG7_9FIRM</name>
<dbReference type="SMART" id="SM00530">
    <property type="entry name" value="HTH_XRE"/>
    <property type="match status" value="1"/>
</dbReference>
<dbReference type="InterPro" id="IPR001387">
    <property type="entry name" value="Cro/C1-type_HTH"/>
</dbReference>
<dbReference type="EMBL" id="CP141615">
    <property type="protein sequence ID" value="WRP16453.1"/>
    <property type="molecule type" value="Genomic_DNA"/>
</dbReference>
<dbReference type="InterPro" id="IPR050807">
    <property type="entry name" value="TransReg_Diox_bact_type"/>
</dbReference>
<feature type="domain" description="HTH cro/C1-type" evidence="2">
    <location>
        <begin position="11"/>
        <end position="64"/>
    </location>
</feature>
<dbReference type="InterPro" id="IPR011990">
    <property type="entry name" value="TPR-like_helical_dom_sf"/>
</dbReference>